<accession>A0A517M9P9</accession>
<reference evidence="1 2" key="1">
    <citation type="submission" date="2019-02" db="EMBL/GenBank/DDBJ databases">
        <title>Deep-cultivation of Planctomycetes and their phenomic and genomic characterization uncovers novel biology.</title>
        <authorList>
            <person name="Wiegand S."/>
            <person name="Jogler M."/>
            <person name="Boedeker C."/>
            <person name="Pinto D."/>
            <person name="Vollmers J."/>
            <person name="Rivas-Marin E."/>
            <person name="Kohn T."/>
            <person name="Peeters S.H."/>
            <person name="Heuer A."/>
            <person name="Rast P."/>
            <person name="Oberbeckmann S."/>
            <person name="Bunk B."/>
            <person name="Jeske O."/>
            <person name="Meyerdierks A."/>
            <person name="Storesund J.E."/>
            <person name="Kallscheuer N."/>
            <person name="Luecker S."/>
            <person name="Lage O.M."/>
            <person name="Pohl T."/>
            <person name="Merkel B.J."/>
            <person name="Hornburger P."/>
            <person name="Mueller R.-W."/>
            <person name="Bruemmer F."/>
            <person name="Labrenz M."/>
            <person name="Spormann A.M."/>
            <person name="Op den Camp H."/>
            <person name="Overmann J."/>
            <person name="Amann R."/>
            <person name="Jetten M.S.M."/>
            <person name="Mascher T."/>
            <person name="Medema M.H."/>
            <person name="Devos D.P."/>
            <person name="Kaster A.-K."/>
            <person name="Ovreas L."/>
            <person name="Rohde M."/>
            <person name="Galperin M.Y."/>
            <person name="Jogler C."/>
        </authorList>
    </citation>
    <scope>NUCLEOTIDE SEQUENCE [LARGE SCALE GENOMIC DNA]</scope>
    <source>
        <strain evidence="1 2">FF011L</strain>
    </source>
</reference>
<proteinExistence type="predicted"/>
<gene>
    <name evidence="1" type="ORF">FF011L_03420</name>
</gene>
<sequence length="100" mass="10862">MAHCPKQGSRSSARVGYKPIDWSEAIGRVTAQRVYGRQRVAMTGLRGLFGVAWEGYCFFELFYDSCLLIAGKFLLCSDAPGWKRGCGKGACAEGNVFGDG</sequence>
<evidence type="ECO:0000313" key="1">
    <source>
        <dbReference type="EMBL" id="QDS91612.1"/>
    </source>
</evidence>
<protein>
    <submittedName>
        <fullName evidence="1">Uncharacterized protein</fullName>
    </submittedName>
</protein>
<keyword evidence="2" id="KW-1185">Reference proteome</keyword>
<dbReference type="Proteomes" id="UP000320672">
    <property type="component" value="Chromosome"/>
</dbReference>
<organism evidence="1 2">
    <name type="scientific">Roseimaritima multifibrata</name>
    <dbReference type="NCBI Taxonomy" id="1930274"/>
    <lineage>
        <taxon>Bacteria</taxon>
        <taxon>Pseudomonadati</taxon>
        <taxon>Planctomycetota</taxon>
        <taxon>Planctomycetia</taxon>
        <taxon>Pirellulales</taxon>
        <taxon>Pirellulaceae</taxon>
        <taxon>Roseimaritima</taxon>
    </lineage>
</organism>
<evidence type="ECO:0000313" key="2">
    <source>
        <dbReference type="Proteomes" id="UP000320672"/>
    </source>
</evidence>
<dbReference type="AlphaFoldDB" id="A0A517M9P9"/>
<dbReference type="KEGG" id="rml:FF011L_03420"/>
<name>A0A517M9P9_9BACT</name>
<dbReference type="EMBL" id="CP036262">
    <property type="protein sequence ID" value="QDS91612.1"/>
    <property type="molecule type" value="Genomic_DNA"/>
</dbReference>